<feature type="domain" description="Nudix hydrolase" evidence="6">
    <location>
        <begin position="186"/>
        <end position="328"/>
    </location>
</feature>
<dbReference type="PROSITE" id="PS51462">
    <property type="entry name" value="NUDIX"/>
    <property type="match status" value="2"/>
</dbReference>
<dbReference type="AlphaFoldDB" id="A0A8J3Y906"/>
<feature type="compositionally biased region" description="Low complexity" evidence="5">
    <location>
        <begin position="151"/>
        <end position="175"/>
    </location>
</feature>
<dbReference type="InterPro" id="IPR000086">
    <property type="entry name" value="NUDIX_hydrolase_dom"/>
</dbReference>
<dbReference type="EMBL" id="BOOY01000026">
    <property type="protein sequence ID" value="GIJ04221.1"/>
    <property type="molecule type" value="Genomic_DNA"/>
</dbReference>
<dbReference type="PROSITE" id="PS00893">
    <property type="entry name" value="NUDIX_BOX"/>
    <property type="match status" value="2"/>
</dbReference>
<evidence type="ECO:0000256" key="3">
    <source>
        <dbReference type="ARBA" id="ARBA00022801"/>
    </source>
</evidence>
<name>A0A8J3Y906_9ACTN</name>
<dbReference type="Gene3D" id="3.90.79.10">
    <property type="entry name" value="Nucleoside Triphosphate Pyrophosphohydrolase"/>
    <property type="match status" value="2"/>
</dbReference>
<feature type="domain" description="Nudix hydrolase" evidence="6">
    <location>
        <begin position="10"/>
        <end position="146"/>
    </location>
</feature>
<reference evidence="7" key="1">
    <citation type="submission" date="2021-01" db="EMBL/GenBank/DDBJ databases">
        <title>Whole genome shotgun sequence of Spirilliplanes yamanashiensis NBRC 15828.</title>
        <authorList>
            <person name="Komaki H."/>
            <person name="Tamura T."/>
        </authorList>
    </citation>
    <scope>NUCLEOTIDE SEQUENCE</scope>
    <source>
        <strain evidence="7">NBRC 15828</strain>
    </source>
</reference>
<dbReference type="Pfam" id="PF00293">
    <property type="entry name" value="NUDIX"/>
    <property type="match status" value="2"/>
</dbReference>
<comment type="caution">
    <text evidence="7">The sequence shown here is derived from an EMBL/GenBank/DDBJ whole genome shotgun (WGS) entry which is preliminary data.</text>
</comment>
<proteinExistence type="inferred from homology"/>
<evidence type="ECO:0000313" key="7">
    <source>
        <dbReference type="EMBL" id="GIJ04221.1"/>
    </source>
</evidence>
<keyword evidence="3 4" id="KW-0378">Hydrolase</keyword>
<dbReference type="CDD" id="cd02883">
    <property type="entry name" value="NUDIX_Hydrolase"/>
    <property type="match status" value="2"/>
</dbReference>
<comment type="cofactor">
    <cofactor evidence="1">
        <name>Mg(2+)</name>
        <dbReference type="ChEBI" id="CHEBI:18420"/>
    </cofactor>
</comment>
<dbReference type="InterPro" id="IPR020084">
    <property type="entry name" value="NUDIX_hydrolase_CS"/>
</dbReference>
<evidence type="ECO:0000313" key="8">
    <source>
        <dbReference type="Proteomes" id="UP000652013"/>
    </source>
</evidence>
<protein>
    <recommendedName>
        <fullName evidence="6">Nudix hydrolase domain-containing protein</fullName>
    </recommendedName>
</protein>
<feature type="region of interest" description="Disordered" evidence="5">
    <location>
        <begin position="151"/>
        <end position="178"/>
    </location>
</feature>
<evidence type="ECO:0000256" key="2">
    <source>
        <dbReference type="ARBA" id="ARBA00005582"/>
    </source>
</evidence>
<gene>
    <name evidence="7" type="ORF">Sya03_35730</name>
</gene>
<dbReference type="PRINTS" id="PR00502">
    <property type="entry name" value="NUDIXFAMILY"/>
</dbReference>
<dbReference type="PANTHER" id="PTHR43046">
    <property type="entry name" value="GDP-MANNOSE MANNOSYL HYDROLASE"/>
    <property type="match status" value="1"/>
</dbReference>
<dbReference type="InterPro" id="IPR015797">
    <property type="entry name" value="NUDIX_hydrolase-like_dom_sf"/>
</dbReference>
<comment type="similarity">
    <text evidence="2 4">Belongs to the Nudix hydrolase family.</text>
</comment>
<sequence length="333" mass="34671">MADTTETTLRRTRRIGVYGVCRDAGGRVLLARGSARSAFPGWWSLPGGGLDQGEAPADGVMREFREETGLAVGVGQLMAALADVCRLPGALEHADRLVYEVTVTGGALTDEPDGTTDRAAWFAPDELADLPMLPFTADVIGAGVAGPPGAWPSSAELAAEPGAAEPGPRAAGSAATPHAVPPVARGQRFGAYGLVTDPAGRILLTLIAPGYPGAGRWHLPGGGTDHGERPEVGLLRELHEEAGQLGRVTGLLAAAHRHDPAAVGPEGHPIDWHVVRVLFRVVVDVPTEPVVTEAAGGSTRDARWFTADELAETPLTDAAHWAVPWWHAGSSVQ</sequence>
<keyword evidence="8" id="KW-1185">Reference proteome</keyword>
<dbReference type="InterPro" id="IPR020476">
    <property type="entry name" value="Nudix_hydrolase"/>
</dbReference>
<organism evidence="7 8">
    <name type="scientific">Spirilliplanes yamanashiensis</name>
    <dbReference type="NCBI Taxonomy" id="42233"/>
    <lineage>
        <taxon>Bacteria</taxon>
        <taxon>Bacillati</taxon>
        <taxon>Actinomycetota</taxon>
        <taxon>Actinomycetes</taxon>
        <taxon>Micromonosporales</taxon>
        <taxon>Micromonosporaceae</taxon>
        <taxon>Spirilliplanes</taxon>
    </lineage>
</organism>
<dbReference type="SUPFAM" id="SSF55811">
    <property type="entry name" value="Nudix"/>
    <property type="match status" value="2"/>
</dbReference>
<evidence type="ECO:0000256" key="1">
    <source>
        <dbReference type="ARBA" id="ARBA00001946"/>
    </source>
</evidence>
<dbReference type="Proteomes" id="UP000652013">
    <property type="component" value="Unassembled WGS sequence"/>
</dbReference>
<dbReference type="RefSeq" id="WP_203939450.1">
    <property type="nucleotide sequence ID" value="NZ_BAAAGJ010000002.1"/>
</dbReference>
<evidence type="ECO:0000256" key="4">
    <source>
        <dbReference type="RuleBase" id="RU003476"/>
    </source>
</evidence>
<evidence type="ECO:0000259" key="6">
    <source>
        <dbReference type="PROSITE" id="PS51462"/>
    </source>
</evidence>
<evidence type="ECO:0000256" key="5">
    <source>
        <dbReference type="SAM" id="MobiDB-lite"/>
    </source>
</evidence>
<dbReference type="GO" id="GO:0016787">
    <property type="term" value="F:hydrolase activity"/>
    <property type="evidence" value="ECO:0007669"/>
    <property type="project" value="UniProtKB-KW"/>
</dbReference>
<accession>A0A8J3Y906</accession>
<dbReference type="PANTHER" id="PTHR43046:SF16">
    <property type="entry name" value="ADP-RIBOSE PYROPHOSPHATASE YJHB-RELATED"/>
    <property type="match status" value="1"/>
</dbReference>